<accession>A0A4Y3QTW2</accession>
<name>A0A4Y3QTW2_STRCI</name>
<dbReference type="Proteomes" id="UP000319210">
    <property type="component" value="Unassembled WGS sequence"/>
</dbReference>
<gene>
    <name evidence="2" type="ORF">SCA03_12220</name>
</gene>
<evidence type="ECO:0000313" key="3">
    <source>
        <dbReference type="Proteomes" id="UP000319210"/>
    </source>
</evidence>
<feature type="region of interest" description="Disordered" evidence="1">
    <location>
        <begin position="44"/>
        <end position="75"/>
    </location>
</feature>
<protein>
    <submittedName>
        <fullName evidence="2">Uncharacterized protein</fullName>
    </submittedName>
</protein>
<evidence type="ECO:0000256" key="1">
    <source>
        <dbReference type="SAM" id="MobiDB-lite"/>
    </source>
</evidence>
<keyword evidence="3" id="KW-1185">Reference proteome</keyword>
<evidence type="ECO:0000313" key="2">
    <source>
        <dbReference type="EMBL" id="GEB48671.1"/>
    </source>
</evidence>
<proteinExistence type="predicted"/>
<feature type="compositionally biased region" description="Gly residues" evidence="1">
    <location>
        <begin position="66"/>
        <end position="75"/>
    </location>
</feature>
<comment type="caution">
    <text evidence="2">The sequence shown here is derived from an EMBL/GenBank/DDBJ whole genome shotgun (WGS) entry which is preliminary data.</text>
</comment>
<reference evidence="2 3" key="1">
    <citation type="submission" date="2019-06" db="EMBL/GenBank/DDBJ databases">
        <title>Whole genome shotgun sequence of Streptomyces cacaoi subsp. cacaoi NBRC 12748.</title>
        <authorList>
            <person name="Hosoyama A."/>
            <person name="Uohara A."/>
            <person name="Ohji S."/>
            <person name="Ichikawa N."/>
        </authorList>
    </citation>
    <scope>NUCLEOTIDE SEQUENCE [LARGE SCALE GENOMIC DNA]</scope>
    <source>
        <strain evidence="2 3">NBRC 12748</strain>
    </source>
</reference>
<sequence length="75" mass="7747">MIDDLALLAAERVVSEHPAQRVQRLRLPGPLGPAGTLLKHAATIGRPGDTRAGRTVLPAPAQGRLPGTGPGPAMR</sequence>
<dbReference type="EMBL" id="BJMM01000004">
    <property type="protein sequence ID" value="GEB48671.1"/>
    <property type="molecule type" value="Genomic_DNA"/>
</dbReference>
<organism evidence="2 3">
    <name type="scientific">Streptomyces cacaoi</name>
    <dbReference type="NCBI Taxonomy" id="1898"/>
    <lineage>
        <taxon>Bacteria</taxon>
        <taxon>Bacillati</taxon>
        <taxon>Actinomycetota</taxon>
        <taxon>Actinomycetes</taxon>
        <taxon>Kitasatosporales</taxon>
        <taxon>Streptomycetaceae</taxon>
        <taxon>Streptomyces</taxon>
    </lineage>
</organism>
<dbReference type="AlphaFoldDB" id="A0A4Y3QTW2"/>